<dbReference type="InterPro" id="IPR000805">
    <property type="entry name" value="Glyco_hydro_26"/>
</dbReference>
<dbReference type="GO" id="GO:0006080">
    <property type="term" value="P:substituted mannan metabolic process"/>
    <property type="evidence" value="ECO:0007669"/>
    <property type="project" value="InterPro"/>
</dbReference>
<dbReference type="InterPro" id="IPR022790">
    <property type="entry name" value="GH26_dom"/>
</dbReference>
<dbReference type="AlphaFoldDB" id="A0A836CMH4"/>
<keyword evidence="6" id="KW-1185">Reference proteome</keyword>
<evidence type="ECO:0000256" key="2">
    <source>
        <dbReference type="ARBA" id="ARBA00022801"/>
    </source>
</evidence>
<dbReference type="SUPFAM" id="SSF51445">
    <property type="entry name" value="(Trans)glycosidases"/>
    <property type="match status" value="1"/>
</dbReference>
<dbReference type="GO" id="GO:0016985">
    <property type="term" value="F:mannan endo-1,4-beta-mannosidase activity"/>
    <property type="evidence" value="ECO:0007669"/>
    <property type="project" value="InterPro"/>
</dbReference>
<feature type="domain" description="GH26" evidence="4">
    <location>
        <begin position="1"/>
        <end position="254"/>
    </location>
</feature>
<keyword evidence="3" id="KW-0326">Glycosidase</keyword>
<evidence type="ECO:0000256" key="1">
    <source>
        <dbReference type="ARBA" id="ARBA00007754"/>
    </source>
</evidence>
<dbReference type="OrthoDB" id="428177at2759"/>
<dbReference type="PROSITE" id="PS51764">
    <property type="entry name" value="GH26"/>
    <property type="match status" value="1"/>
</dbReference>
<dbReference type="PANTHER" id="PTHR40079">
    <property type="entry name" value="MANNAN ENDO-1,4-BETA-MANNOSIDASE E-RELATED"/>
    <property type="match status" value="1"/>
</dbReference>
<dbReference type="Proteomes" id="UP000664859">
    <property type="component" value="Unassembled WGS sequence"/>
</dbReference>
<dbReference type="InterPro" id="IPR017853">
    <property type="entry name" value="GH"/>
</dbReference>
<keyword evidence="2 5" id="KW-0378">Hydrolase</keyword>
<evidence type="ECO:0000259" key="4">
    <source>
        <dbReference type="PROSITE" id="PS51764"/>
    </source>
</evidence>
<organism evidence="5 6">
    <name type="scientific">Tribonema minus</name>
    <dbReference type="NCBI Taxonomy" id="303371"/>
    <lineage>
        <taxon>Eukaryota</taxon>
        <taxon>Sar</taxon>
        <taxon>Stramenopiles</taxon>
        <taxon>Ochrophyta</taxon>
        <taxon>PX clade</taxon>
        <taxon>Xanthophyceae</taxon>
        <taxon>Tribonematales</taxon>
        <taxon>Tribonemataceae</taxon>
        <taxon>Tribonema</taxon>
    </lineage>
</organism>
<evidence type="ECO:0000313" key="6">
    <source>
        <dbReference type="Proteomes" id="UP000664859"/>
    </source>
</evidence>
<comment type="similarity">
    <text evidence="1">Belongs to the glycosyl hydrolase 26 family.</text>
</comment>
<dbReference type="EMBL" id="JAFCMP010000063">
    <property type="protein sequence ID" value="KAG5188801.1"/>
    <property type="molecule type" value="Genomic_DNA"/>
</dbReference>
<accession>A0A836CMH4</accession>
<sequence>MDFFDINKKIKWNLDVLPALKEGKQYVMVMEFFTGTPALDDTAANLSDIAYTTAYDDRINRFADQIIQRGNSPNIWIRPLHEMNGNWYSWGVFRKGNDNQKGLYIDAFRKVHKMMRKRGVAAKFQLAYNCNTNPDEGFHAFSEWYPGPEYVDMVVCSGYNRAGVSGRDYWVTFTEMFTNGYNQMLTLPDNKPLGLGETGSSAWKDYDRAQWITDAFNDLYFKFTRVAQVDWFFHNKAPVSGDWGLSKPKEIKAFSESVLEYS</sequence>
<proteinExistence type="inferred from homology"/>
<dbReference type="Pfam" id="PF02156">
    <property type="entry name" value="Glyco_hydro_26"/>
    <property type="match status" value="1"/>
</dbReference>
<protein>
    <submittedName>
        <fullName evidence="5">Glycoside hydrolase superfamily</fullName>
    </submittedName>
</protein>
<name>A0A836CMH4_9STRA</name>
<evidence type="ECO:0000256" key="3">
    <source>
        <dbReference type="ARBA" id="ARBA00023295"/>
    </source>
</evidence>
<gene>
    <name evidence="5" type="ORF">JKP88DRAFT_303569</name>
</gene>
<dbReference type="PANTHER" id="PTHR40079:SF4">
    <property type="entry name" value="GH26 DOMAIN-CONTAINING PROTEIN-RELATED"/>
    <property type="match status" value="1"/>
</dbReference>
<dbReference type="Gene3D" id="3.20.20.80">
    <property type="entry name" value="Glycosidases"/>
    <property type="match status" value="1"/>
</dbReference>
<evidence type="ECO:0000313" key="5">
    <source>
        <dbReference type="EMBL" id="KAG5188801.1"/>
    </source>
</evidence>
<comment type="caution">
    <text evidence="5">The sequence shown here is derived from an EMBL/GenBank/DDBJ whole genome shotgun (WGS) entry which is preliminary data.</text>
</comment>
<reference evidence="5" key="1">
    <citation type="submission" date="2021-02" db="EMBL/GenBank/DDBJ databases">
        <title>First Annotated Genome of the Yellow-green Alga Tribonema minus.</title>
        <authorList>
            <person name="Mahan K.M."/>
        </authorList>
    </citation>
    <scope>NUCLEOTIDE SEQUENCE</scope>
    <source>
        <strain evidence="5">UTEX B ZZ1240</strain>
    </source>
</reference>